<evidence type="ECO:0000313" key="13">
    <source>
        <dbReference type="Proteomes" id="UP000694844"/>
    </source>
</evidence>
<dbReference type="RefSeq" id="XP_022308163.1">
    <property type="nucleotide sequence ID" value="XM_022452455.1"/>
</dbReference>
<dbReference type="Proteomes" id="UP000694844">
    <property type="component" value="Chromosome 9"/>
</dbReference>
<evidence type="ECO:0000256" key="9">
    <source>
        <dbReference type="ARBA" id="ARBA00022918"/>
    </source>
</evidence>
<keyword evidence="7" id="KW-0694">RNA-binding</keyword>
<dbReference type="Pfam" id="PF00078">
    <property type="entry name" value="RVT_1"/>
    <property type="match status" value="1"/>
</dbReference>
<feature type="domain" description="Integrase catalytic" evidence="12">
    <location>
        <begin position="1004"/>
        <end position="1157"/>
    </location>
</feature>
<evidence type="ECO:0000256" key="8">
    <source>
        <dbReference type="ARBA" id="ARBA00022908"/>
    </source>
</evidence>
<dbReference type="InterPro" id="IPR050951">
    <property type="entry name" value="Retrovirus_Pol_polyprotein"/>
</dbReference>
<dbReference type="InterPro" id="IPR043128">
    <property type="entry name" value="Rev_trsase/Diguanyl_cyclase"/>
</dbReference>
<dbReference type="PANTHER" id="PTHR37984">
    <property type="entry name" value="PROTEIN CBG26694"/>
    <property type="match status" value="1"/>
</dbReference>
<accession>A0A8B8BXP9</accession>
<dbReference type="InterPro" id="IPR021109">
    <property type="entry name" value="Peptidase_aspartic_dom_sf"/>
</dbReference>
<feature type="compositionally biased region" description="Basic and acidic residues" evidence="10">
    <location>
        <begin position="199"/>
        <end position="211"/>
    </location>
</feature>
<evidence type="ECO:0000256" key="10">
    <source>
        <dbReference type="SAM" id="MobiDB-lite"/>
    </source>
</evidence>
<keyword evidence="1" id="KW-0808">Transferase</keyword>
<keyword evidence="8" id="KW-0229">DNA integration</keyword>
<dbReference type="Pfam" id="PF00665">
    <property type="entry name" value="rve"/>
    <property type="match status" value="1"/>
</dbReference>
<evidence type="ECO:0000256" key="3">
    <source>
        <dbReference type="ARBA" id="ARBA00022722"/>
    </source>
</evidence>
<keyword evidence="5" id="KW-0378">Hydrolase</keyword>
<dbReference type="OrthoDB" id="10055277at2759"/>
<dbReference type="SUPFAM" id="SSF53098">
    <property type="entry name" value="Ribonuclease H-like"/>
    <property type="match status" value="1"/>
</dbReference>
<feature type="domain" description="Reverse transcriptase" evidence="11">
    <location>
        <begin position="452"/>
        <end position="630"/>
    </location>
</feature>
<keyword evidence="3" id="KW-0540">Nuclease</keyword>
<dbReference type="CDD" id="cd01647">
    <property type="entry name" value="RT_LTR"/>
    <property type="match status" value="1"/>
</dbReference>
<dbReference type="GO" id="GO:0003964">
    <property type="term" value="F:RNA-directed DNA polymerase activity"/>
    <property type="evidence" value="ECO:0007669"/>
    <property type="project" value="UniProtKB-KW"/>
</dbReference>
<feature type="region of interest" description="Disordered" evidence="10">
    <location>
        <begin position="1309"/>
        <end position="1350"/>
    </location>
</feature>
<dbReference type="InterPro" id="IPR001584">
    <property type="entry name" value="Integrase_cat-core"/>
</dbReference>
<dbReference type="FunFam" id="3.10.20.370:FF:000001">
    <property type="entry name" value="Retrovirus-related Pol polyprotein from transposon 17.6-like protein"/>
    <property type="match status" value="1"/>
</dbReference>
<dbReference type="InterPro" id="IPR012337">
    <property type="entry name" value="RNaseH-like_sf"/>
</dbReference>
<dbReference type="InterPro" id="IPR001969">
    <property type="entry name" value="Aspartic_peptidase_AS"/>
</dbReference>
<dbReference type="FunFam" id="3.30.420.10:FF:000063">
    <property type="entry name" value="Retrovirus-related Pol polyprotein from transposon 297-like Protein"/>
    <property type="match status" value="1"/>
</dbReference>
<dbReference type="PROSITE" id="PS50994">
    <property type="entry name" value="INTEGRASE"/>
    <property type="match status" value="1"/>
</dbReference>
<sequence>MDRLPEFAAFDYADKADAGPKWEKWIRRLELLFTGMNIDDNGRKRALLLHYAGERVFDIYEAEKGDTPPNYAATKQVLSDYFSPRKNPQMEVYKFRNCKQNASQSLDEYVTELRKLSKDCEFADTDKEILSQVIQNCRSNRLRRRALREPEMNLKTLIDLGRAFEVADTQAETMEAQNERNNINAIRKPPNKQRGRTPKQREHAFKSESTHDQPCGKCGITHARTAVCPAKGQQCGFCKKLNHFQRMCRSKKRTAGPRRHPRRVNEVDFKCDMESSEEEYLYSINNKKGPRKTLKVNGVLCDFLLDSGASVNVLDQSTHIKIGSPILERETNPALLPYGGGKQLTVLGSCWLQTEWKGSVQTLKFYVVKGSYGALLGYQTCISFGLIQVVHQLSSTADKFSDLFVGVGKLKDRKVRIHIDESVKPVAQRTRRTPFHLRPKVEAELQKLLDDDIIERVKDEPTPWISPIVCVPKKNPDEIRVCVDMRKANEAIVRERHLMPTTDELIHDLNGAAVFSKLDLRQGYHQLELEPASRSITTFNTHVGIFRYKRLNFGVSAASEIFQETIRNVIQGIRGTKNISDDILIFGKNQEDHDIALAATLKALQNSGLKLNRSRCEFNSDQITFFGLVFRKDGISPDPKKVSAVREAQRPSNVSEVRSFLGMTSYCSRFIPDYSTVSEPLRRLTRTDTDWKWESEQENAFEKLKTMLSSDVVISYYNPNKPIEVVVDASPVGLGAILTQENKVVAFASRSLSGPESRYSQTEREALAIVWACEHFDMYLREAPQFRVITDHKPLLNIWKRPKPPLRIERWGLRLQPYKLEITYRPGKDNPADFMSRHPVERPISSKEEDMAEKYLCFVAHEATLKSMSLDEVKLATSLDKTMLKTIELVRTGKWEEIKTLNDSEIDILELQSLRSVRDELVVYSDNVLLRNGCIVLPKALRGHAVKIAHEGHQGINRTKAFLRSKTWFPGLNDAVENALKHCLACQSVTDKQNRFEPLQMSDMPSGPWENLSADFCGPLPTGEYLFVVIDEYSRFPTVEIMKSTSANATIPVLDKLISTFGIPKTIKTDNGSPFNSHMFKEFSENTGFQHRRITPRWPKANSQAESFNKPMMKAVRAAHIERKNWKQELFKFLRQYRGTPHPSTGFAPFSLLFNRETRTKLPQTPTQRKSAVDECVRQNDELAKRKMKNNAKLNNSANDIRCGDVVLMRNEQKNNKLAPNFDPQPYAVVAKKGSMVSVSSTPGLGKRTTRNASCFKRISNTFASRLTEPEFVEMEEMIPDSKPVQNAENVPKTVPSLKPMQDTVPVAEDIPKPAVPERNAIPVSNSIGPYKTRSGRTVRKPAALKDFVK</sequence>
<gene>
    <name evidence="14" type="primary">LOC111114165</name>
</gene>
<dbReference type="GeneID" id="111114165"/>
<dbReference type="InterPro" id="IPR041588">
    <property type="entry name" value="Integrase_H2C2"/>
</dbReference>
<evidence type="ECO:0000256" key="6">
    <source>
        <dbReference type="ARBA" id="ARBA00022842"/>
    </source>
</evidence>
<dbReference type="FunFam" id="3.30.70.270:FF:000026">
    <property type="entry name" value="Transposon Ty3-G Gag-Pol polyprotein"/>
    <property type="match status" value="1"/>
</dbReference>
<dbReference type="Pfam" id="PF17921">
    <property type="entry name" value="Integrase_H2C2"/>
    <property type="match status" value="1"/>
</dbReference>
<dbReference type="Gene3D" id="2.40.70.10">
    <property type="entry name" value="Acid Proteases"/>
    <property type="match status" value="1"/>
</dbReference>
<dbReference type="GO" id="GO:0004519">
    <property type="term" value="F:endonuclease activity"/>
    <property type="evidence" value="ECO:0007669"/>
    <property type="project" value="UniProtKB-KW"/>
</dbReference>
<feature type="compositionally biased region" description="Basic residues" evidence="10">
    <location>
        <begin position="189"/>
        <end position="198"/>
    </location>
</feature>
<evidence type="ECO:0000256" key="2">
    <source>
        <dbReference type="ARBA" id="ARBA00022695"/>
    </source>
</evidence>
<keyword evidence="2" id="KW-0548">Nucleotidyltransferase</keyword>
<dbReference type="GO" id="GO:0006508">
    <property type="term" value="P:proteolysis"/>
    <property type="evidence" value="ECO:0007669"/>
    <property type="project" value="InterPro"/>
</dbReference>
<dbReference type="PANTHER" id="PTHR37984:SF11">
    <property type="entry name" value="INTEGRASE CATALYTIC DOMAIN-CONTAINING PROTEIN"/>
    <property type="match status" value="1"/>
</dbReference>
<dbReference type="PROSITE" id="PS00141">
    <property type="entry name" value="ASP_PROTEASE"/>
    <property type="match status" value="1"/>
</dbReference>
<organism evidence="13 14">
    <name type="scientific">Crassostrea virginica</name>
    <name type="common">Eastern oyster</name>
    <dbReference type="NCBI Taxonomy" id="6565"/>
    <lineage>
        <taxon>Eukaryota</taxon>
        <taxon>Metazoa</taxon>
        <taxon>Spiralia</taxon>
        <taxon>Lophotrochozoa</taxon>
        <taxon>Mollusca</taxon>
        <taxon>Bivalvia</taxon>
        <taxon>Autobranchia</taxon>
        <taxon>Pteriomorphia</taxon>
        <taxon>Ostreida</taxon>
        <taxon>Ostreoidea</taxon>
        <taxon>Ostreidae</taxon>
        <taxon>Crassostrea</taxon>
    </lineage>
</organism>
<dbReference type="FunFam" id="3.10.10.10:FF:000003">
    <property type="entry name" value="Retrovirus-related Pol polyprotein from transposon 297-like Protein"/>
    <property type="match status" value="1"/>
</dbReference>
<dbReference type="SUPFAM" id="SSF56672">
    <property type="entry name" value="DNA/RNA polymerases"/>
    <property type="match status" value="1"/>
</dbReference>
<dbReference type="InterPro" id="IPR000477">
    <property type="entry name" value="RT_dom"/>
</dbReference>
<protein>
    <submittedName>
        <fullName evidence="14">Uncharacterized protein K02A2.6-like</fullName>
    </submittedName>
</protein>
<evidence type="ECO:0000313" key="14">
    <source>
        <dbReference type="RefSeq" id="XP_022308163.1"/>
    </source>
</evidence>
<dbReference type="Gene3D" id="3.10.10.10">
    <property type="entry name" value="HIV Type 1 Reverse Transcriptase, subunit A, domain 1"/>
    <property type="match status" value="1"/>
</dbReference>
<dbReference type="GO" id="GO:0015074">
    <property type="term" value="P:DNA integration"/>
    <property type="evidence" value="ECO:0007669"/>
    <property type="project" value="UniProtKB-KW"/>
</dbReference>
<dbReference type="GO" id="GO:0003723">
    <property type="term" value="F:RNA binding"/>
    <property type="evidence" value="ECO:0007669"/>
    <property type="project" value="UniProtKB-KW"/>
</dbReference>
<feature type="region of interest" description="Disordered" evidence="10">
    <location>
        <begin position="180"/>
        <end position="213"/>
    </location>
</feature>
<keyword evidence="9" id="KW-0695">RNA-directed DNA polymerase</keyword>
<dbReference type="GO" id="GO:0004190">
    <property type="term" value="F:aspartic-type endopeptidase activity"/>
    <property type="evidence" value="ECO:0007669"/>
    <property type="project" value="InterPro"/>
</dbReference>
<dbReference type="InterPro" id="IPR036397">
    <property type="entry name" value="RNaseH_sf"/>
</dbReference>
<dbReference type="PROSITE" id="PS50878">
    <property type="entry name" value="RT_POL"/>
    <property type="match status" value="1"/>
</dbReference>
<dbReference type="Gene3D" id="1.10.340.70">
    <property type="match status" value="1"/>
</dbReference>
<keyword evidence="13" id="KW-1185">Reference proteome</keyword>
<keyword evidence="6" id="KW-0460">Magnesium</keyword>
<proteinExistence type="predicted"/>
<dbReference type="Gene3D" id="3.30.420.10">
    <property type="entry name" value="Ribonuclease H-like superfamily/Ribonuclease H"/>
    <property type="match status" value="1"/>
</dbReference>
<dbReference type="CDD" id="cd09274">
    <property type="entry name" value="RNase_HI_RT_Ty3"/>
    <property type="match status" value="1"/>
</dbReference>
<keyword evidence="4" id="KW-0255">Endonuclease</keyword>
<evidence type="ECO:0000256" key="7">
    <source>
        <dbReference type="ARBA" id="ARBA00022884"/>
    </source>
</evidence>
<dbReference type="Gene3D" id="3.30.70.270">
    <property type="match status" value="2"/>
</dbReference>
<dbReference type="KEGG" id="cvn:111114165"/>
<dbReference type="InterPro" id="IPR041577">
    <property type="entry name" value="RT_RNaseH_2"/>
</dbReference>
<evidence type="ECO:0000259" key="11">
    <source>
        <dbReference type="PROSITE" id="PS50878"/>
    </source>
</evidence>
<reference evidence="14" key="1">
    <citation type="submission" date="2025-08" db="UniProtKB">
        <authorList>
            <consortium name="RefSeq"/>
        </authorList>
    </citation>
    <scope>IDENTIFICATION</scope>
    <source>
        <tissue evidence="14">Whole sample</tissue>
    </source>
</reference>
<dbReference type="SUPFAM" id="SSF50630">
    <property type="entry name" value="Acid proteases"/>
    <property type="match status" value="1"/>
</dbReference>
<dbReference type="Pfam" id="PF17919">
    <property type="entry name" value="RT_RNaseH_2"/>
    <property type="match status" value="1"/>
</dbReference>
<evidence type="ECO:0000256" key="1">
    <source>
        <dbReference type="ARBA" id="ARBA00022679"/>
    </source>
</evidence>
<name>A0A8B8BXP9_CRAVI</name>
<evidence type="ECO:0000259" key="12">
    <source>
        <dbReference type="PROSITE" id="PS50994"/>
    </source>
</evidence>
<evidence type="ECO:0000256" key="4">
    <source>
        <dbReference type="ARBA" id="ARBA00022759"/>
    </source>
</evidence>
<evidence type="ECO:0000256" key="5">
    <source>
        <dbReference type="ARBA" id="ARBA00022801"/>
    </source>
</evidence>
<dbReference type="InterPro" id="IPR043502">
    <property type="entry name" value="DNA/RNA_pol_sf"/>
</dbReference>
<dbReference type="FunFam" id="1.10.340.70:FF:000004">
    <property type="entry name" value="Retrovirus-related Pol polyprotein from transposon 297-like Protein"/>
    <property type="match status" value="1"/>
</dbReference>